<dbReference type="EMBL" id="LSYS01007721">
    <property type="protein sequence ID" value="OPJ71243.1"/>
    <property type="molecule type" value="Genomic_DNA"/>
</dbReference>
<protein>
    <submittedName>
        <fullName evidence="1">Uncharacterized protein</fullName>
    </submittedName>
</protein>
<accession>A0A1V4JGB6</accession>
<evidence type="ECO:0000313" key="1">
    <source>
        <dbReference type="EMBL" id="OPJ71243.1"/>
    </source>
</evidence>
<comment type="caution">
    <text evidence="1">The sequence shown here is derived from an EMBL/GenBank/DDBJ whole genome shotgun (WGS) entry which is preliminary data.</text>
</comment>
<sequence length="95" mass="11041">MHCWERKRQGSQTCLREMMGDMGRSTIQENSSVENVLGHTTYKHEYAKAEREVYRLQLHHSYGEEINIFVSAKASYTCTFGFSSFGDDGTYKTRM</sequence>
<reference evidence="1 2" key="1">
    <citation type="submission" date="2016-02" db="EMBL/GenBank/DDBJ databases">
        <title>Band-tailed pigeon sequencing and assembly.</title>
        <authorList>
            <person name="Soares A.E."/>
            <person name="Novak B.J."/>
            <person name="Rice E.S."/>
            <person name="O'Connell B."/>
            <person name="Chang D."/>
            <person name="Weber S."/>
            <person name="Shapiro B."/>
        </authorList>
    </citation>
    <scope>NUCLEOTIDE SEQUENCE [LARGE SCALE GENOMIC DNA]</scope>
    <source>
        <strain evidence="1">BTP2013</strain>
        <tissue evidence="1">Blood</tissue>
    </source>
</reference>
<name>A0A1V4JGB6_PATFA</name>
<dbReference type="AlphaFoldDB" id="A0A1V4JGB6"/>
<proteinExistence type="predicted"/>
<dbReference type="Proteomes" id="UP000190648">
    <property type="component" value="Unassembled WGS sequence"/>
</dbReference>
<gene>
    <name evidence="1" type="ORF">AV530_017478</name>
</gene>
<keyword evidence="2" id="KW-1185">Reference proteome</keyword>
<organism evidence="1 2">
    <name type="scientific">Patagioenas fasciata monilis</name>
    <dbReference type="NCBI Taxonomy" id="372326"/>
    <lineage>
        <taxon>Eukaryota</taxon>
        <taxon>Metazoa</taxon>
        <taxon>Chordata</taxon>
        <taxon>Craniata</taxon>
        <taxon>Vertebrata</taxon>
        <taxon>Euteleostomi</taxon>
        <taxon>Archelosauria</taxon>
        <taxon>Archosauria</taxon>
        <taxon>Dinosauria</taxon>
        <taxon>Saurischia</taxon>
        <taxon>Theropoda</taxon>
        <taxon>Coelurosauria</taxon>
        <taxon>Aves</taxon>
        <taxon>Neognathae</taxon>
        <taxon>Neoaves</taxon>
        <taxon>Columbimorphae</taxon>
        <taxon>Columbiformes</taxon>
        <taxon>Columbidae</taxon>
        <taxon>Patagioenas</taxon>
    </lineage>
</organism>
<evidence type="ECO:0000313" key="2">
    <source>
        <dbReference type="Proteomes" id="UP000190648"/>
    </source>
</evidence>